<gene>
    <name evidence="1" type="ORF">J2S17_003879</name>
</gene>
<name>A0ABU0AMG3_9BACI</name>
<dbReference type="Proteomes" id="UP001238088">
    <property type="component" value="Unassembled WGS sequence"/>
</dbReference>
<evidence type="ECO:0000313" key="1">
    <source>
        <dbReference type="EMBL" id="MDQ0271987.1"/>
    </source>
</evidence>
<accession>A0ABU0AMG3</accession>
<proteinExistence type="predicted"/>
<protein>
    <submittedName>
        <fullName evidence="1">Uncharacterized protein</fullName>
    </submittedName>
</protein>
<reference evidence="1 2" key="1">
    <citation type="submission" date="2023-07" db="EMBL/GenBank/DDBJ databases">
        <title>Genomic Encyclopedia of Type Strains, Phase IV (KMG-IV): sequencing the most valuable type-strain genomes for metagenomic binning, comparative biology and taxonomic classification.</title>
        <authorList>
            <person name="Goeker M."/>
        </authorList>
    </citation>
    <scope>NUCLEOTIDE SEQUENCE [LARGE SCALE GENOMIC DNA]</scope>
    <source>
        <strain evidence="1 2">DSM 23494</strain>
    </source>
</reference>
<comment type="caution">
    <text evidence="1">The sequence shown here is derived from an EMBL/GenBank/DDBJ whole genome shotgun (WGS) entry which is preliminary data.</text>
</comment>
<evidence type="ECO:0000313" key="2">
    <source>
        <dbReference type="Proteomes" id="UP001238088"/>
    </source>
</evidence>
<dbReference type="RefSeq" id="WP_307477306.1">
    <property type="nucleotide sequence ID" value="NZ_JAUSUB010000019.1"/>
</dbReference>
<organism evidence="1 2">
    <name type="scientific">Cytobacillus purgationiresistens</name>
    <dbReference type="NCBI Taxonomy" id="863449"/>
    <lineage>
        <taxon>Bacteria</taxon>
        <taxon>Bacillati</taxon>
        <taxon>Bacillota</taxon>
        <taxon>Bacilli</taxon>
        <taxon>Bacillales</taxon>
        <taxon>Bacillaceae</taxon>
        <taxon>Cytobacillus</taxon>
    </lineage>
</organism>
<keyword evidence="2" id="KW-1185">Reference proteome</keyword>
<sequence>MYQEHHHILSIIDFNNTQYHSTFVKITGYDAVLGNEFEGEVKFVSGMPFGDLIHPQRSFLSSECRQFVRTMLVNKYNEGAFS</sequence>
<dbReference type="EMBL" id="JAUSUB010000019">
    <property type="protein sequence ID" value="MDQ0271987.1"/>
    <property type="molecule type" value="Genomic_DNA"/>
</dbReference>